<comment type="caution">
    <text evidence="2">The sequence shown here is derived from an EMBL/GenBank/DDBJ whole genome shotgun (WGS) entry which is preliminary data.</text>
</comment>
<reference evidence="2" key="1">
    <citation type="journal article" date="2023" name="Science">
        <title>Genome structures resolve the early diversification of teleost fishes.</title>
        <authorList>
            <person name="Parey E."/>
            <person name="Louis A."/>
            <person name="Montfort J."/>
            <person name="Bouchez O."/>
            <person name="Roques C."/>
            <person name="Iampietro C."/>
            <person name="Lluch J."/>
            <person name="Castinel A."/>
            <person name="Donnadieu C."/>
            <person name="Desvignes T."/>
            <person name="Floi Bucao C."/>
            <person name="Jouanno E."/>
            <person name="Wen M."/>
            <person name="Mejri S."/>
            <person name="Dirks R."/>
            <person name="Jansen H."/>
            <person name="Henkel C."/>
            <person name="Chen W.J."/>
            <person name="Zahm M."/>
            <person name="Cabau C."/>
            <person name="Klopp C."/>
            <person name="Thompson A.W."/>
            <person name="Robinson-Rechavi M."/>
            <person name="Braasch I."/>
            <person name="Lecointre G."/>
            <person name="Bobe J."/>
            <person name="Postlethwait J.H."/>
            <person name="Berthelot C."/>
            <person name="Roest Crollius H."/>
            <person name="Guiguen Y."/>
        </authorList>
    </citation>
    <scope>NUCLEOTIDE SEQUENCE</scope>
    <source>
        <strain evidence="2">WJC10195</strain>
    </source>
</reference>
<dbReference type="Proteomes" id="UP001152622">
    <property type="component" value="Chromosome 21"/>
</dbReference>
<dbReference type="AlphaFoldDB" id="A0A9Q1E9Q7"/>
<gene>
    <name evidence="2" type="ORF">SKAU_G00404580</name>
</gene>
<evidence type="ECO:0000256" key="1">
    <source>
        <dbReference type="SAM" id="MobiDB-lite"/>
    </source>
</evidence>
<proteinExistence type="predicted"/>
<sequence>METERPHSRTLPRPPHKPGTRQHIFTKCISICKSVKPSYYSMSPILAMKSALHNRSDAICRRGCKATVAKINDQDAEL</sequence>
<name>A0A9Q1E9Q7_SYNKA</name>
<evidence type="ECO:0000313" key="3">
    <source>
        <dbReference type="Proteomes" id="UP001152622"/>
    </source>
</evidence>
<feature type="region of interest" description="Disordered" evidence="1">
    <location>
        <begin position="1"/>
        <end position="21"/>
    </location>
</feature>
<accession>A0A9Q1E9Q7</accession>
<evidence type="ECO:0000313" key="2">
    <source>
        <dbReference type="EMBL" id="KAJ8334819.1"/>
    </source>
</evidence>
<feature type="compositionally biased region" description="Basic residues" evidence="1">
    <location>
        <begin position="8"/>
        <end position="20"/>
    </location>
</feature>
<keyword evidence="3" id="KW-1185">Reference proteome</keyword>
<dbReference type="EMBL" id="JAINUF010000021">
    <property type="protein sequence ID" value="KAJ8334819.1"/>
    <property type="molecule type" value="Genomic_DNA"/>
</dbReference>
<protein>
    <submittedName>
        <fullName evidence="2">Uncharacterized protein</fullName>
    </submittedName>
</protein>
<organism evidence="2 3">
    <name type="scientific">Synaphobranchus kaupii</name>
    <name type="common">Kaup's arrowtooth eel</name>
    <dbReference type="NCBI Taxonomy" id="118154"/>
    <lineage>
        <taxon>Eukaryota</taxon>
        <taxon>Metazoa</taxon>
        <taxon>Chordata</taxon>
        <taxon>Craniata</taxon>
        <taxon>Vertebrata</taxon>
        <taxon>Euteleostomi</taxon>
        <taxon>Actinopterygii</taxon>
        <taxon>Neopterygii</taxon>
        <taxon>Teleostei</taxon>
        <taxon>Anguilliformes</taxon>
        <taxon>Synaphobranchidae</taxon>
        <taxon>Synaphobranchus</taxon>
    </lineage>
</organism>